<feature type="compositionally biased region" description="Low complexity" evidence="1">
    <location>
        <begin position="356"/>
        <end position="372"/>
    </location>
</feature>
<organism evidence="3">
    <name type="scientific">Volvox carteri f. nagariensis</name>
    <dbReference type="NCBI Taxonomy" id="3068"/>
    <lineage>
        <taxon>Eukaryota</taxon>
        <taxon>Viridiplantae</taxon>
        <taxon>Chlorophyta</taxon>
        <taxon>core chlorophytes</taxon>
        <taxon>Chlorophyceae</taxon>
        <taxon>CS clade</taxon>
        <taxon>Chlamydomonadales</taxon>
        <taxon>Volvocaceae</taxon>
        <taxon>Volvox</taxon>
    </lineage>
</organism>
<gene>
    <name evidence="2" type="ORF">VOLCADRAFT_96921</name>
</gene>
<evidence type="ECO:0000256" key="1">
    <source>
        <dbReference type="SAM" id="MobiDB-lite"/>
    </source>
</evidence>
<dbReference type="OrthoDB" id="534837at2759"/>
<accession>D8UBC1</accession>
<protein>
    <submittedName>
        <fullName evidence="2">Uncharacterized protein</fullName>
    </submittedName>
</protein>
<feature type="region of interest" description="Disordered" evidence="1">
    <location>
        <begin position="206"/>
        <end position="238"/>
    </location>
</feature>
<evidence type="ECO:0000313" key="2">
    <source>
        <dbReference type="EMBL" id="EFJ42977.1"/>
    </source>
</evidence>
<feature type="compositionally biased region" description="Basic and acidic residues" evidence="1">
    <location>
        <begin position="206"/>
        <end position="217"/>
    </location>
</feature>
<feature type="region of interest" description="Disordered" evidence="1">
    <location>
        <begin position="285"/>
        <end position="305"/>
    </location>
</feature>
<dbReference type="EMBL" id="GL378377">
    <property type="protein sequence ID" value="EFJ42977.1"/>
    <property type="molecule type" value="Genomic_DNA"/>
</dbReference>
<dbReference type="Proteomes" id="UP000001058">
    <property type="component" value="Unassembled WGS sequence"/>
</dbReference>
<dbReference type="GeneID" id="9615044"/>
<dbReference type="AlphaFoldDB" id="D8UBC1"/>
<feature type="compositionally biased region" description="Low complexity" evidence="1">
    <location>
        <begin position="335"/>
        <end position="344"/>
    </location>
</feature>
<reference evidence="2 3" key="1">
    <citation type="journal article" date="2010" name="Science">
        <title>Genomic analysis of organismal complexity in the multicellular green alga Volvox carteri.</title>
        <authorList>
            <person name="Prochnik S.E."/>
            <person name="Umen J."/>
            <person name="Nedelcu A.M."/>
            <person name="Hallmann A."/>
            <person name="Miller S.M."/>
            <person name="Nishii I."/>
            <person name="Ferris P."/>
            <person name="Kuo A."/>
            <person name="Mitros T."/>
            <person name="Fritz-Laylin L.K."/>
            <person name="Hellsten U."/>
            <person name="Chapman J."/>
            <person name="Simakov O."/>
            <person name="Rensing S.A."/>
            <person name="Terry A."/>
            <person name="Pangilinan J."/>
            <person name="Kapitonov V."/>
            <person name="Jurka J."/>
            <person name="Salamov A."/>
            <person name="Shapiro H."/>
            <person name="Schmutz J."/>
            <person name="Grimwood J."/>
            <person name="Lindquist E."/>
            <person name="Lucas S."/>
            <person name="Grigoriev I.V."/>
            <person name="Schmitt R."/>
            <person name="Kirk D."/>
            <person name="Rokhsar D.S."/>
        </authorList>
    </citation>
    <scope>NUCLEOTIDE SEQUENCE [LARGE SCALE GENOMIC DNA]</scope>
    <source>
        <strain evidence="3">f. Nagariensis / Eve</strain>
    </source>
</reference>
<feature type="non-terminal residue" evidence="2">
    <location>
        <position position="1"/>
    </location>
</feature>
<dbReference type="RefSeq" id="XP_002956017.1">
    <property type="nucleotide sequence ID" value="XM_002955971.1"/>
</dbReference>
<keyword evidence="3" id="KW-1185">Reference proteome</keyword>
<name>D8UBC1_VOLCA</name>
<feature type="region of interest" description="Disordered" evidence="1">
    <location>
        <begin position="335"/>
        <end position="390"/>
    </location>
</feature>
<evidence type="ECO:0000313" key="3">
    <source>
        <dbReference type="Proteomes" id="UP000001058"/>
    </source>
</evidence>
<sequence>NRSQHSHKITDSARFHARPVNGNIATVVPNIEEDGVRDSLPKFLRVDTGTRTVFRDSFYAPKEGIEDFVEDDRRPFTSIRSLPHMALNELASEDTRIRKLKPPYEHVLGPGSYNSDPLGERATGPLTVTPGEVHHTVQYARDPRRPSAVFLSPMRGRTATEIATAAVSPPIVSRMSEPDFTYWTSKGCWAPREERIIEADRWGKNAREVKPPAEERPQSVYTPQVTIDGHPNSCDAYTSARETPAYKVKRYDDITAAKPDVGPGSYNPEAPRLRSTNSAYESADPYYSLASGTPPPLGSNDSAGGALSNTPLANLLPPQLQQQLAAAGTLALLAPPTSSAPSTPHGGGAPSRHGFASLAPGGSAAGPRSAPRLIVTADLRKERQRLRNPQ</sequence>
<dbReference type="InParanoid" id="D8UBC1"/>
<dbReference type="KEGG" id="vcn:VOLCADRAFT_96921"/>
<proteinExistence type="predicted"/>